<sequence length="365" mass="41896">MLLQNKSNLINIIKTRNLNVICSSQLADMLSDNILSAVIVDNNSLCRKDIVKLQKGIDNLNADGVIINTSDYSKKQILQIHNECQTQGIEILYKVISINDIAKVCCTKAEILILGSDDIPANNINPYILKMLIDWDAVCFLNCSGDGISMQHILEYGFAGVYSENYINTESFDIYENIKSTNYLSKLYMKKSSIRPLLKAKNIVDSDELNICLKKDIDMAGFLFDKHNKSNIISLLKIIKDKNCIKVLEIYDKSIIDEALSLVNNGLADCIEDNTNMQIYTANTYKRYSLMNTKNTFIEPLLIEYIDIIKNKAEFHNPLWLSFQEDRNMMSIIKEYKVELIEFDIKKYNTVDKITEIIKKIKYKQ</sequence>
<dbReference type="EMBL" id="CP097562">
    <property type="protein sequence ID" value="USF23400.1"/>
    <property type="molecule type" value="Genomic_DNA"/>
</dbReference>
<evidence type="ECO:0000313" key="2">
    <source>
        <dbReference type="Proteomes" id="UP000017429"/>
    </source>
</evidence>
<dbReference type="KEGG" id="msch:N508_000458"/>
<reference evidence="1" key="3">
    <citation type="submission" date="2022-06" db="EMBL/GenBank/DDBJ databases">
        <title>Resources to Facilitate Use of the Altered Schaedler Flora (ASF) Mouse Model to Study Microbiome Function.</title>
        <authorList>
            <person name="Proctor A."/>
            <person name="Parvinroo S."/>
            <person name="Richie T."/>
            <person name="Jia X."/>
            <person name="Lee S.T.M."/>
            <person name="Karp P.D."/>
            <person name="Paley S."/>
            <person name="Kostic A.D."/>
            <person name="Pierre J.F."/>
            <person name="Wannemuehler M.J."/>
            <person name="Phillips G.J."/>
        </authorList>
    </citation>
    <scope>NUCLEOTIDE SEQUENCE</scope>
    <source>
        <strain evidence="1">ASF457</strain>
    </source>
</reference>
<organism evidence="1 2">
    <name type="scientific">Mucispirillum schaedleri ASF457</name>
    <dbReference type="NCBI Taxonomy" id="1379858"/>
    <lineage>
        <taxon>Bacteria</taxon>
        <taxon>Pseudomonadati</taxon>
        <taxon>Deferribacterota</taxon>
        <taxon>Deferribacteres</taxon>
        <taxon>Deferribacterales</taxon>
        <taxon>Mucispirillaceae</taxon>
        <taxon>Mucispirillum</taxon>
    </lineage>
</organism>
<keyword evidence="2" id="KW-1185">Reference proteome</keyword>
<name>V2RJ30_9BACT</name>
<evidence type="ECO:0000313" key="1">
    <source>
        <dbReference type="EMBL" id="USF23400.1"/>
    </source>
</evidence>
<reference evidence="1" key="1">
    <citation type="journal article" date="2014" name="Genome Announc.">
        <title>Draft genome sequences of the altered schaedler flora, a defined bacterial community from gnotobiotic mice.</title>
        <authorList>
            <person name="Wannemuehler M.J."/>
            <person name="Overstreet A.M."/>
            <person name="Ward D.V."/>
            <person name="Phillips G.J."/>
        </authorList>
    </citation>
    <scope>NUCLEOTIDE SEQUENCE</scope>
    <source>
        <strain evidence="1">ASF457</strain>
    </source>
</reference>
<protein>
    <submittedName>
        <fullName evidence="1">Uncharacterized protein</fullName>
    </submittedName>
</protein>
<dbReference type="AlphaFoldDB" id="V2RJ30"/>
<accession>V2RJ30</accession>
<proteinExistence type="predicted"/>
<dbReference type="Proteomes" id="UP000017429">
    <property type="component" value="Chromosome"/>
</dbReference>
<dbReference type="RefSeq" id="WP_023276467.1">
    <property type="nucleotide sequence ID" value="NZ_CP097562.1"/>
</dbReference>
<gene>
    <name evidence="1" type="ORF">N508_000458</name>
</gene>
<reference evidence="1" key="2">
    <citation type="submission" date="2022-05" db="EMBL/GenBank/DDBJ databases">
        <authorList>
            <person name="Proctor A.L."/>
            <person name="Phillips G.J."/>
            <person name="Wannemuehler M.J."/>
        </authorList>
    </citation>
    <scope>NUCLEOTIDE SEQUENCE</scope>
    <source>
        <strain evidence="1">ASF457</strain>
    </source>
</reference>